<evidence type="ECO:0000313" key="1">
    <source>
        <dbReference type="EMBL" id="CCK78534.1"/>
    </source>
</evidence>
<gene>
    <name evidence="1" type="ordered locus">TOL2_C03640</name>
</gene>
<name>K0N350_DESTT</name>
<dbReference type="STRING" id="651182.TOL2_C03640"/>
<dbReference type="HOGENOM" id="CLU_2141898_0_0_7"/>
<evidence type="ECO:0000313" key="2">
    <source>
        <dbReference type="Proteomes" id="UP000007347"/>
    </source>
</evidence>
<organism evidence="1 2">
    <name type="scientific">Desulfobacula toluolica (strain DSM 7467 / Tol2)</name>
    <dbReference type="NCBI Taxonomy" id="651182"/>
    <lineage>
        <taxon>Bacteria</taxon>
        <taxon>Pseudomonadati</taxon>
        <taxon>Thermodesulfobacteriota</taxon>
        <taxon>Desulfobacteria</taxon>
        <taxon>Desulfobacterales</taxon>
        <taxon>Desulfobacteraceae</taxon>
        <taxon>Desulfobacula</taxon>
    </lineage>
</organism>
<dbReference type="KEGG" id="dto:TOL2_C03640"/>
<keyword evidence="2" id="KW-1185">Reference proteome</keyword>
<dbReference type="AlphaFoldDB" id="K0N350"/>
<proteinExistence type="predicted"/>
<reference evidence="1 2" key="1">
    <citation type="journal article" date="2013" name="Environ. Microbiol.">
        <title>Complete genome, catabolic sub-proteomes and key-metabolites of Desulfobacula toluolica Tol2, a marine, aromatic compound-degrading, sulfate-reducing bacterium.</title>
        <authorList>
            <person name="Wohlbrand L."/>
            <person name="Jacob J.H."/>
            <person name="Kube M."/>
            <person name="Mussmann M."/>
            <person name="Jarling R."/>
            <person name="Beck A."/>
            <person name="Amann R."/>
            <person name="Wilkes H."/>
            <person name="Reinhardt R."/>
            <person name="Rabus R."/>
        </authorList>
    </citation>
    <scope>NUCLEOTIDE SEQUENCE [LARGE SCALE GENOMIC DNA]</scope>
    <source>
        <strain evidence="2">DSM 7467 / Tol2</strain>
    </source>
</reference>
<dbReference type="RefSeq" id="WP_014955891.1">
    <property type="nucleotide sequence ID" value="NC_018645.1"/>
</dbReference>
<accession>K0N350</accession>
<dbReference type="EMBL" id="FO203503">
    <property type="protein sequence ID" value="CCK78534.1"/>
    <property type="molecule type" value="Genomic_DNA"/>
</dbReference>
<dbReference type="Proteomes" id="UP000007347">
    <property type="component" value="Chromosome"/>
</dbReference>
<protein>
    <submittedName>
        <fullName evidence="1">Uncharacterized protein</fullName>
    </submittedName>
</protein>
<sequence length="112" mass="12930">MQATDDWGHDPNVRKTRDCFSRMEAMDFELIKRSGISLFDPQLRPARELRFSLFENICSRAAEKGMLLDEDTVFELFKLCQDMAFKNCGLPVSSLNLPQNQELVSLVKENLK</sequence>